<organism evidence="9 10">
    <name type="scientific">Euplotes crassus</name>
    <dbReference type="NCBI Taxonomy" id="5936"/>
    <lineage>
        <taxon>Eukaryota</taxon>
        <taxon>Sar</taxon>
        <taxon>Alveolata</taxon>
        <taxon>Ciliophora</taxon>
        <taxon>Intramacronucleata</taxon>
        <taxon>Spirotrichea</taxon>
        <taxon>Hypotrichia</taxon>
        <taxon>Euplotida</taxon>
        <taxon>Euplotidae</taxon>
        <taxon>Moneuplotes</taxon>
    </lineage>
</organism>
<proteinExistence type="predicted"/>
<protein>
    <recommendedName>
        <fullName evidence="11">RING-type domain-containing protein</fullName>
    </recommendedName>
</protein>
<dbReference type="SMART" id="SM00184">
    <property type="entry name" value="RING"/>
    <property type="match status" value="1"/>
</dbReference>
<evidence type="ECO:0000313" key="9">
    <source>
        <dbReference type="EMBL" id="CAI2367207.1"/>
    </source>
</evidence>
<evidence type="ECO:0000259" key="8">
    <source>
        <dbReference type="PROSITE" id="PS51037"/>
    </source>
</evidence>
<dbReference type="Pfam" id="PF03366">
    <property type="entry name" value="YEATS"/>
    <property type="match status" value="1"/>
</dbReference>
<evidence type="ECO:0008006" key="11">
    <source>
        <dbReference type="Google" id="ProtNLM"/>
    </source>
</evidence>
<feature type="domain" description="YEATS" evidence="8">
    <location>
        <begin position="136"/>
        <end position="315"/>
    </location>
</feature>
<name>A0AAD1UIB6_EUPCR</name>
<keyword evidence="10" id="KW-1185">Reference proteome</keyword>
<dbReference type="GO" id="GO:0005634">
    <property type="term" value="C:nucleus"/>
    <property type="evidence" value="ECO:0007669"/>
    <property type="project" value="UniProtKB-SubCell"/>
</dbReference>
<keyword evidence="3" id="KW-0862">Zinc</keyword>
<dbReference type="InterPro" id="IPR001841">
    <property type="entry name" value="Znf_RING"/>
</dbReference>
<dbReference type="PROSITE" id="PS00518">
    <property type="entry name" value="ZF_RING_1"/>
    <property type="match status" value="1"/>
</dbReference>
<dbReference type="InterPro" id="IPR038704">
    <property type="entry name" value="YEAST_sf"/>
</dbReference>
<dbReference type="PANTHER" id="PTHR23327">
    <property type="entry name" value="RING FINGER PROTEIN 127"/>
    <property type="match status" value="1"/>
</dbReference>
<accession>A0AAD1UIB6</accession>
<dbReference type="Pfam" id="PF00097">
    <property type="entry name" value="zf-C3HC4"/>
    <property type="match status" value="1"/>
</dbReference>
<evidence type="ECO:0000259" key="7">
    <source>
        <dbReference type="PROSITE" id="PS50089"/>
    </source>
</evidence>
<comment type="caution">
    <text evidence="9">The sequence shown here is derived from an EMBL/GenBank/DDBJ whole genome shotgun (WGS) entry which is preliminary data.</text>
</comment>
<reference evidence="9" key="1">
    <citation type="submission" date="2023-07" db="EMBL/GenBank/DDBJ databases">
        <authorList>
            <consortium name="AG Swart"/>
            <person name="Singh M."/>
            <person name="Singh A."/>
            <person name="Seah K."/>
            <person name="Emmerich C."/>
        </authorList>
    </citation>
    <scope>NUCLEOTIDE SEQUENCE</scope>
    <source>
        <strain evidence="9">DP1</strain>
    </source>
</reference>
<dbReference type="Gene3D" id="2.60.40.1970">
    <property type="entry name" value="YEATS domain"/>
    <property type="match status" value="1"/>
</dbReference>
<evidence type="ECO:0000256" key="1">
    <source>
        <dbReference type="ARBA" id="ARBA00022723"/>
    </source>
</evidence>
<dbReference type="AlphaFoldDB" id="A0AAD1UIB6"/>
<dbReference type="Proteomes" id="UP001295684">
    <property type="component" value="Unassembled WGS sequence"/>
</dbReference>
<keyword evidence="4 6" id="KW-0539">Nucleus</keyword>
<feature type="domain" description="RING-type" evidence="7">
    <location>
        <begin position="57"/>
        <end position="97"/>
    </location>
</feature>
<evidence type="ECO:0000256" key="3">
    <source>
        <dbReference type="ARBA" id="ARBA00022833"/>
    </source>
</evidence>
<keyword evidence="2 5" id="KW-0863">Zinc-finger</keyword>
<evidence type="ECO:0000256" key="6">
    <source>
        <dbReference type="PROSITE-ProRule" id="PRU00376"/>
    </source>
</evidence>
<dbReference type="PROSITE" id="PS51037">
    <property type="entry name" value="YEATS"/>
    <property type="match status" value="1"/>
</dbReference>
<dbReference type="InterPro" id="IPR013083">
    <property type="entry name" value="Znf_RING/FYVE/PHD"/>
</dbReference>
<dbReference type="SUPFAM" id="SSF57850">
    <property type="entry name" value="RING/U-box"/>
    <property type="match status" value="1"/>
</dbReference>
<dbReference type="EMBL" id="CAMPGE010008306">
    <property type="protein sequence ID" value="CAI2367207.1"/>
    <property type="molecule type" value="Genomic_DNA"/>
</dbReference>
<dbReference type="GO" id="GO:0008270">
    <property type="term" value="F:zinc ion binding"/>
    <property type="evidence" value="ECO:0007669"/>
    <property type="project" value="UniProtKB-KW"/>
</dbReference>
<gene>
    <name evidence="9" type="ORF">ECRASSUSDP1_LOCUS8486</name>
</gene>
<dbReference type="PROSITE" id="PS50089">
    <property type="entry name" value="ZF_RING_2"/>
    <property type="match status" value="1"/>
</dbReference>
<sequence length="315" mass="36930">MESYFEIEGTDSEEEKSNTGYILLKNILTIEEEKVAPSSEKKSKKFRRIKLKKCHECAICCDIYFDPLKLACDHRFCRLCIEKYKAYNKVYKCPLCRKSFMNLNKAKEDPKLVKRIKELYPDKYDQKKKNALKEINKDLLSLDVKAVYGNTCKLAYPAMTNDQGVKTKPVYTYTLFLEFPTLTKEDIEYLVERVEFNLPPKYKEHVRTKSENTSLAKRIKSKYPFKISEKASRSCKATIKIFWNKRLCEDIKTTNIYPIPSKVTYDIMLSPSDPFSTNATTFKVKYSKTCLEKTKFQSVKQALEDGLDQKRAIWR</sequence>
<dbReference type="InterPro" id="IPR055129">
    <property type="entry name" value="YEATS_dom"/>
</dbReference>
<dbReference type="InterPro" id="IPR017907">
    <property type="entry name" value="Znf_RING_CS"/>
</dbReference>
<dbReference type="InterPro" id="IPR018957">
    <property type="entry name" value="Znf_C3HC4_RING-type"/>
</dbReference>
<keyword evidence="1" id="KW-0479">Metal-binding</keyword>
<evidence type="ECO:0000256" key="2">
    <source>
        <dbReference type="ARBA" id="ARBA00022771"/>
    </source>
</evidence>
<dbReference type="Gene3D" id="3.30.40.10">
    <property type="entry name" value="Zinc/RING finger domain, C3HC4 (zinc finger)"/>
    <property type="match status" value="1"/>
</dbReference>
<evidence type="ECO:0000313" key="10">
    <source>
        <dbReference type="Proteomes" id="UP001295684"/>
    </source>
</evidence>
<evidence type="ECO:0000256" key="4">
    <source>
        <dbReference type="ARBA" id="ARBA00023242"/>
    </source>
</evidence>
<comment type="subcellular location">
    <subcellularLocation>
        <location evidence="6">Nucleus</location>
    </subcellularLocation>
</comment>
<evidence type="ECO:0000256" key="5">
    <source>
        <dbReference type="PROSITE-ProRule" id="PRU00175"/>
    </source>
</evidence>